<dbReference type="AlphaFoldDB" id="A0A510Y5U0"/>
<dbReference type="Proteomes" id="UP000321051">
    <property type="component" value="Unassembled WGS sequence"/>
</dbReference>
<comment type="caution">
    <text evidence="2">The sequence shown here is derived from an EMBL/GenBank/DDBJ whole genome shotgun (WGS) entry which is preliminary data.</text>
</comment>
<name>A0A510Y5U0_MARHA</name>
<evidence type="ECO:0000313" key="2">
    <source>
        <dbReference type="EMBL" id="GEK58718.1"/>
    </source>
</evidence>
<gene>
    <name evidence="2" type="ORF">MHA01_16230</name>
</gene>
<keyword evidence="1" id="KW-0812">Transmembrane</keyword>
<sequence>MILLLVFSFKVILAIIAAANILLEAFTPQPLFAGWMKGIHVLSLLYLLYFSLHKNFAVEEGNEWKESYRWILPPRKRKEKVLLMKEKKRKKKLL</sequence>
<dbReference type="STRING" id="1371.GCA_900166605_00774"/>
<keyword evidence="3" id="KW-1185">Reference proteome</keyword>
<feature type="transmembrane region" description="Helical" evidence="1">
    <location>
        <begin position="34"/>
        <end position="52"/>
    </location>
</feature>
<dbReference type="RefSeq" id="WP_094908569.1">
    <property type="nucleotide sequence ID" value="NZ_BJUN01000007.1"/>
</dbReference>
<keyword evidence="1" id="KW-1133">Transmembrane helix</keyword>
<dbReference type="EMBL" id="BJUN01000007">
    <property type="protein sequence ID" value="GEK58718.1"/>
    <property type="molecule type" value="Genomic_DNA"/>
</dbReference>
<accession>A0A510Y5U0</accession>
<keyword evidence="1" id="KW-0472">Membrane</keyword>
<proteinExistence type="predicted"/>
<protein>
    <submittedName>
        <fullName evidence="2">Uncharacterized protein</fullName>
    </submittedName>
</protein>
<reference evidence="2 3" key="1">
    <citation type="submission" date="2019-07" db="EMBL/GenBank/DDBJ databases">
        <title>Whole genome shotgun sequence of Marinococcus halophilus NBRC 102359.</title>
        <authorList>
            <person name="Hosoyama A."/>
            <person name="Uohara A."/>
            <person name="Ohji S."/>
            <person name="Ichikawa N."/>
        </authorList>
    </citation>
    <scope>NUCLEOTIDE SEQUENCE [LARGE SCALE GENOMIC DNA]</scope>
    <source>
        <strain evidence="2 3">NBRC 102359</strain>
    </source>
</reference>
<evidence type="ECO:0000256" key="1">
    <source>
        <dbReference type="SAM" id="Phobius"/>
    </source>
</evidence>
<organism evidence="2 3">
    <name type="scientific">Marinococcus halophilus</name>
    <dbReference type="NCBI Taxonomy" id="1371"/>
    <lineage>
        <taxon>Bacteria</taxon>
        <taxon>Bacillati</taxon>
        <taxon>Bacillota</taxon>
        <taxon>Bacilli</taxon>
        <taxon>Bacillales</taxon>
        <taxon>Bacillaceae</taxon>
        <taxon>Marinococcus</taxon>
    </lineage>
</organism>
<evidence type="ECO:0000313" key="3">
    <source>
        <dbReference type="Proteomes" id="UP000321051"/>
    </source>
</evidence>